<evidence type="ECO:0000313" key="5">
    <source>
        <dbReference type="EMBL" id="GCB64654.1"/>
    </source>
</evidence>
<accession>A0A401NUX5</accession>
<dbReference type="Gene3D" id="1.25.40.20">
    <property type="entry name" value="Ankyrin repeat-containing domain"/>
    <property type="match status" value="1"/>
</dbReference>
<evidence type="ECO:0000313" key="6">
    <source>
        <dbReference type="Proteomes" id="UP000288216"/>
    </source>
</evidence>
<dbReference type="InterPro" id="IPR051226">
    <property type="entry name" value="PP1_Regulatory_Subunit"/>
</dbReference>
<protein>
    <submittedName>
        <fullName evidence="5">Uncharacterized protein</fullName>
    </submittedName>
</protein>
<organism evidence="5 6">
    <name type="scientific">Scyliorhinus torazame</name>
    <name type="common">Cloudy catshark</name>
    <name type="synonym">Catulus torazame</name>
    <dbReference type="NCBI Taxonomy" id="75743"/>
    <lineage>
        <taxon>Eukaryota</taxon>
        <taxon>Metazoa</taxon>
        <taxon>Chordata</taxon>
        <taxon>Craniata</taxon>
        <taxon>Vertebrata</taxon>
        <taxon>Chondrichthyes</taxon>
        <taxon>Elasmobranchii</taxon>
        <taxon>Galeomorphii</taxon>
        <taxon>Galeoidea</taxon>
        <taxon>Carcharhiniformes</taxon>
        <taxon>Scyliorhinidae</taxon>
        <taxon>Scyliorhinus</taxon>
    </lineage>
</organism>
<dbReference type="EMBL" id="BFAA01002775">
    <property type="protein sequence ID" value="GCB64654.1"/>
    <property type="molecule type" value="Genomic_DNA"/>
</dbReference>
<dbReference type="AlphaFoldDB" id="A0A401NUX5"/>
<keyword evidence="3" id="KW-0040">ANK repeat</keyword>
<dbReference type="OMA" id="SESPWTQ"/>
<evidence type="ECO:0000256" key="2">
    <source>
        <dbReference type="ARBA" id="ARBA00022737"/>
    </source>
</evidence>
<keyword evidence="2" id="KW-0677">Repeat</keyword>
<feature type="compositionally biased region" description="Basic and acidic residues" evidence="4">
    <location>
        <begin position="31"/>
        <end position="40"/>
    </location>
</feature>
<dbReference type="GO" id="GO:0004857">
    <property type="term" value="F:enzyme inhibitor activity"/>
    <property type="evidence" value="ECO:0007669"/>
    <property type="project" value="TreeGrafter"/>
</dbReference>
<dbReference type="STRING" id="75743.A0A401NUX5"/>
<dbReference type="PANTHER" id="PTHR24179:SF21">
    <property type="entry name" value="MYOSIN BINDING SUBUNIT, ISOFORM O"/>
    <property type="match status" value="1"/>
</dbReference>
<evidence type="ECO:0000256" key="1">
    <source>
        <dbReference type="ARBA" id="ARBA00022473"/>
    </source>
</evidence>
<sequence length="118" mass="13561">MAAEDRERDQARSDNAKHKRKEQLKRWLGSETDRESERPRTKQLRVKFAEGAVFLAACSSGDRDEVEKLLLRGGDINYTNVDGLTALHQSLMLDYFKCSDFPDPLRFLYSNSCHALQP</sequence>
<dbReference type="InterPro" id="IPR036770">
    <property type="entry name" value="Ankyrin_rpt-contain_sf"/>
</dbReference>
<feature type="compositionally biased region" description="Basic and acidic residues" evidence="4">
    <location>
        <begin position="1"/>
        <end position="16"/>
    </location>
</feature>
<gene>
    <name evidence="5" type="ORF">scyTo_0007565</name>
</gene>
<dbReference type="Proteomes" id="UP000288216">
    <property type="component" value="Unassembled WGS sequence"/>
</dbReference>
<dbReference type="OrthoDB" id="19014at2759"/>
<dbReference type="GO" id="GO:0005737">
    <property type="term" value="C:cytoplasm"/>
    <property type="evidence" value="ECO:0007669"/>
    <property type="project" value="TreeGrafter"/>
</dbReference>
<comment type="caution">
    <text evidence="5">The sequence shown here is derived from an EMBL/GenBank/DDBJ whole genome shotgun (WGS) entry which is preliminary data.</text>
</comment>
<keyword evidence="6" id="KW-1185">Reference proteome</keyword>
<evidence type="ECO:0000256" key="4">
    <source>
        <dbReference type="SAM" id="MobiDB-lite"/>
    </source>
</evidence>
<dbReference type="PANTHER" id="PTHR24179">
    <property type="entry name" value="PROTEIN PHOSPHATASE 1 REGULATORY SUBUNIT 12"/>
    <property type="match status" value="1"/>
</dbReference>
<keyword evidence="1" id="KW-0217">Developmental protein</keyword>
<dbReference type="SUPFAM" id="SSF48403">
    <property type="entry name" value="Ankyrin repeat"/>
    <property type="match status" value="1"/>
</dbReference>
<evidence type="ECO:0000256" key="3">
    <source>
        <dbReference type="ARBA" id="ARBA00023043"/>
    </source>
</evidence>
<dbReference type="GO" id="GO:0019208">
    <property type="term" value="F:phosphatase regulator activity"/>
    <property type="evidence" value="ECO:0007669"/>
    <property type="project" value="TreeGrafter"/>
</dbReference>
<feature type="region of interest" description="Disordered" evidence="4">
    <location>
        <begin position="1"/>
        <end position="41"/>
    </location>
</feature>
<proteinExistence type="predicted"/>
<reference evidence="5 6" key="1">
    <citation type="journal article" date="2018" name="Nat. Ecol. Evol.">
        <title>Shark genomes provide insights into elasmobranch evolution and the origin of vertebrates.</title>
        <authorList>
            <person name="Hara Y"/>
            <person name="Yamaguchi K"/>
            <person name="Onimaru K"/>
            <person name="Kadota M"/>
            <person name="Koyanagi M"/>
            <person name="Keeley SD"/>
            <person name="Tatsumi K"/>
            <person name="Tanaka K"/>
            <person name="Motone F"/>
            <person name="Kageyama Y"/>
            <person name="Nozu R"/>
            <person name="Adachi N"/>
            <person name="Nishimura O"/>
            <person name="Nakagawa R"/>
            <person name="Tanegashima C"/>
            <person name="Kiyatake I"/>
            <person name="Matsumoto R"/>
            <person name="Murakumo K"/>
            <person name="Nishida K"/>
            <person name="Terakita A"/>
            <person name="Kuratani S"/>
            <person name="Sato K"/>
            <person name="Hyodo S Kuraku.S."/>
        </authorList>
    </citation>
    <scope>NUCLEOTIDE SEQUENCE [LARGE SCALE GENOMIC DNA]</scope>
</reference>
<name>A0A401NUX5_SCYTO</name>